<sequence>MSLLRSYILPATSRLHSFTLAHPATRTSQLRCFTNQQVPPEQLLKYLQSGSAPPIDMSAITDVDQQQKIAALQAERAQQDDKVQQLRAANTEQSTLKAEIGKLKKLEAQLAALGLGGAKAGSSKQEVKFTLKTPKGTRDWEPLAMSVRKRIFSTIEDVFTAHGAVTIDTPVFELKEILSGKYGEDSKLIYDLQDQGGELCSLRYDLTVPFARFVAMNPSEYGNIKRYHIAKVYRRDQPAMSKGRFREFYQCDLDIAGVYDAMVPDSEVLCTLVEALDALGIEGFTIKINHRKILDGLFDICGVPADKIRTISSAVDKFDKSPWAKVKREMVVDKGLAEDVADRIGEYVKLKGGRDLLAKLKQDAVMTGHPVASQGVKDMELLFDYLDVYGITDRMSFDLSLARGLDYYTGLIYEAVTAASAPPGFNAAAEGDKADKKSKKPKKGADGEDEVDESAVGVGSIAAGGRYDNLVGMFSGSKKPDVVPCVGVSIGVERVFAIMMQRLKEKEAKGERSSVRAKEVDVYVMSIGGEGLLKERMQVAKMLWDAGIKAEFMHKAKPKLPQQFAVVDKESIPFAVILAPSEWGAGEVRVKQQKGKDSDEGQGQGHVVKVDQLIEYLKGLGAGQGAVALGDRQSLI</sequence>
<feature type="domain" description="Aminoacyl-transfer RNA synthetases class-II family profile" evidence="15">
    <location>
        <begin position="136"/>
        <end position="501"/>
    </location>
</feature>
<keyword evidence="18" id="KW-1185">Reference proteome</keyword>
<evidence type="ECO:0000313" key="18">
    <source>
        <dbReference type="Proteomes" id="UP000008867"/>
    </source>
</evidence>
<evidence type="ECO:0000256" key="2">
    <source>
        <dbReference type="ARBA" id="ARBA00008226"/>
    </source>
</evidence>
<dbReference type="Gene3D" id="3.30.930.10">
    <property type="entry name" value="Bira Bifunctional Protein, Domain 2"/>
    <property type="match status" value="1"/>
</dbReference>
<keyword evidence="4" id="KW-0963">Cytoplasm</keyword>
<dbReference type="GO" id="GO:0005739">
    <property type="term" value="C:mitochondrion"/>
    <property type="evidence" value="ECO:0007669"/>
    <property type="project" value="TreeGrafter"/>
</dbReference>
<feature type="region of interest" description="Disordered" evidence="14">
    <location>
        <begin position="427"/>
        <end position="453"/>
    </location>
</feature>
<dbReference type="SUPFAM" id="SSF55681">
    <property type="entry name" value="Class II aaRS and biotin synthetases"/>
    <property type="match status" value="1"/>
</dbReference>
<evidence type="ECO:0000256" key="4">
    <source>
        <dbReference type="ARBA" id="ARBA00022490"/>
    </source>
</evidence>
<dbReference type="PROSITE" id="PS51185">
    <property type="entry name" value="WHEP_TRS_2"/>
    <property type="match status" value="1"/>
</dbReference>
<name>E6ZVZ7_SPORE</name>
<evidence type="ECO:0000259" key="16">
    <source>
        <dbReference type="PROSITE" id="PS51185"/>
    </source>
</evidence>
<dbReference type="EC" id="6.1.1.21" evidence="3"/>
<accession>E6ZVZ7</accession>
<dbReference type="HOGENOM" id="CLU_025113_4_2_1"/>
<dbReference type="GO" id="GO:0005524">
    <property type="term" value="F:ATP binding"/>
    <property type="evidence" value="ECO:0007669"/>
    <property type="project" value="UniProtKB-KW"/>
</dbReference>
<evidence type="ECO:0000256" key="3">
    <source>
        <dbReference type="ARBA" id="ARBA00012815"/>
    </source>
</evidence>
<evidence type="ECO:0000256" key="1">
    <source>
        <dbReference type="ARBA" id="ARBA00004496"/>
    </source>
</evidence>
<dbReference type="InterPro" id="IPR045864">
    <property type="entry name" value="aa-tRNA-synth_II/BPL/LPL"/>
</dbReference>
<gene>
    <name evidence="17" type="ORF">sr16652</name>
</gene>
<dbReference type="GO" id="GO:0005829">
    <property type="term" value="C:cytosol"/>
    <property type="evidence" value="ECO:0007669"/>
    <property type="project" value="TreeGrafter"/>
</dbReference>
<organism evidence="17 18">
    <name type="scientific">Sporisorium reilianum (strain SRZ2)</name>
    <name type="common">Maize head smut fungus</name>
    <dbReference type="NCBI Taxonomy" id="999809"/>
    <lineage>
        <taxon>Eukaryota</taxon>
        <taxon>Fungi</taxon>
        <taxon>Dikarya</taxon>
        <taxon>Basidiomycota</taxon>
        <taxon>Ustilaginomycotina</taxon>
        <taxon>Ustilaginomycetes</taxon>
        <taxon>Ustilaginales</taxon>
        <taxon>Ustilaginaceae</taxon>
        <taxon>Sporisorium</taxon>
    </lineage>
</organism>
<dbReference type="VEuPathDB" id="FungiDB:sr16652"/>
<dbReference type="PANTHER" id="PTHR11476:SF7">
    <property type="entry name" value="HISTIDINE--TRNA LIGASE"/>
    <property type="match status" value="1"/>
</dbReference>
<comment type="function">
    <text evidence="12">Catalyzes the aminoacylation of histidyl-tRNA in both the cytoplasm and the mitochondrion.</text>
</comment>
<dbReference type="GO" id="GO:0032543">
    <property type="term" value="P:mitochondrial translation"/>
    <property type="evidence" value="ECO:0007669"/>
    <property type="project" value="TreeGrafter"/>
</dbReference>
<dbReference type="InterPro" id="IPR041715">
    <property type="entry name" value="HisRS-like_core"/>
</dbReference>
<dbReference type="OrthoDB" id="1906957at2759"/>
<dbReference type="FunFam" id="3.40.50.800:FF:000015">
    <property type="entry name" value="Histidyl-tRNA synthetase, mitochondrial"/>
    <property type="match status" value="1"/>
</dbReference>
<dbReference type="SUPFAM" id="SSF52954">
    <property type="entry name" value="Class II aaRS ABD-related"/>
    <property type="match status" value="1"/>
</dbReference>
<protein>
    <recommendedName>
        <fullName evidence="13">Histidine--tRNA ligase, mitochondrial</fullName>
        <ecNumber evidence="3">6.1.1.21</ecNumber>
    </recommendedName>
    <alternativeName>
        <fullName evidence="10">Histidyl-tRNA synthetase</fullName>
    </alternativeName>
</protein>
<evidence type="ECO:0000256" key="7">
    <source>
        <dbReference type="ARBA" id="ARBA00022840"/>
    </source>
</evidence>
<dbReference type="Pfam" id="PF03129">
    <property type="entry name" value="HGTP_anticodon"/>
    <property type="match status" value="1"/>
</dbReference>
<dbReference type="Pfam" id="PF13393">
    <property type="entry name" value="tRNA-synt_His"/>
    <property type="match status" value="1"/>
</dbReference>
<dbReference type="eggNOG" id="KOG1936">
    <property type="taxonomic scope" value="Eukaryota"/>
</dbReference>
<evidence type="ECO:0000256" key="6">
    <source>
        <dbReference type="ARBA" id="ARBA00022741"/>
    </source>
</evidence>
<keyword evidence="7" id="KW-0067">ATP-binding</keyword>
<keyword evidence="9" id="KW-0030">Aminoacyl-tRNA synthetase</keyword>
<evidence type="ECO:0000256" key="9">
    <source>
        <dbReference type="ARBA" id="ARBA00023146"/>
    </source>
</evidence>
<evidence type="ECO:0000256" key="14">
    <source>
        <dbReference type="SAM" id="MobiDB-lite"/>
    </source>
</evidence>
<keyword evidence="6" id="KW-0547">Nucleotide-binding</keyword>
<dbReference type="Gene3D" id="3.40.50.800">
    <property type="entry name" value="Anticodon-binding domain"/>
    <property type="match status" value="1"/>
</dbReference>
<proteinExistence type="inferred from homology"/>
<dbReference type="PANTHER" id="PTHR11476">
    <property type="entry name" value="HISTIDYL-TRNA SYNTHETASE"/>
    <property type="match status" value="1"/>
</dbReference>
<dbReference type="InterPro" id="IPR000738">
    <property type="entry name" value="WHEP-TRS_dom"/>
</dbReference>
<evidence type="ECO:0000256" key="8">
    <source>
        <dbReference type="ARBA" id="ARBA00022917"/>
    </source>
</evidence>
<evidence type="ECO:0000256" key="12">
    <source>
        <dbReference type="ARBA" id="ARBA00058343"/>
    </source>
</evidence>
<dbReference type="GO" id="GO:0004821">
    <property type="term" value="F:histidine-tRNA ligase activity"/>
    <property type="evidence" value="ECO:0007669"/>
    <property type="project" value="UniProtKB-EC"/>
</dbReference>
<keyword evidence="5 17" id="KW-0436">Ligase</keyword>
<evidence type="ECO:0000256" key="10">
    <source>
        <dbReference type="ARBA" id="ARBA00030619"/>
    </source>
</evidence>
<dbReference type="PROSITE" id="PS50862">
    <property type="entry name" value="AA_TRNA_LIGASE_II"/>
    <property type="match status" value="1"/>
</dbReference>
<comment type="catalytic activity">
    <reaction evidence="11">
        <text>tRNA(His) + L-histidine + ATP = L-histidyl-tRNA(His) + AMP + diphosphate + H(+)</text>
        <dbReference type="Rhea" id="RHEA:17313"/>
        <dbReference type="Rhea" id="RHEA-COMP:9665"/>
        <dbReference type="Rhea" id="RHEA-COMP:9689"/>
        <dbReference type="ChEBI" id="CHEBI:15378"/>
        <dbReference type="ChEBI" id="CHEBI:30616"/>
        <dbReference type="ChEBI" id="CHEBI:33019"/>
        <dbReference type="ChEBI" id="CHEBI:57595"/>
        <dbReference type="ChEBI" id="CHEBI:78442"/>
        <dbReference type="ChEBI" id="CHEBI:78527"/>
        <dbReference type="ChEBI" id="CHEBI:456215"/>
        <dbReference type="EC" id="6.1.1.21"/>
    </reaction>
</comment>
<evidence type="ECO:0000256" key="13">
    <source>
        <dbReference type="ARBA" id="ARBA00067413"/>
    </source>
</evidence>
<reference evidence="17 18" key="1">
    <citation type="journal article" date="2010" name="Science">
        <title>Pathogenicity determinants in smut fungi revealed by genome comparison.</title>
        <authorList>
            <person name="Schirawski J."/>
            <person name="Mannhaupt G."/>
            <person name="Muench K."/>
            <person name="Brefort T."/>
            <person name="Schipper K."/>
            <person name="Doehlemann G."/>
            <person name="Di Stasio M."/>
            <person name="Roessel N."/>
            <person name="Mendoza-Mendoza A."/>
            <person name="Pester D."/>
            <person name="Mueller O."/>
            <person name="Winterberg B."/>
            <person name="Meyer E."/>
            <person name="Ghareeb H."/>
            <person name="Wollenberg T."/>
            <person name="Muensterkoetter M."/>
            <person name="Wong P."/>
            <person name="Walter M."/>
            <person name="Stukenbrock E."/>
            <person name="Gueldener U."/>
            <person name="Kahmann R."/>
        </authorList>
    </citation>
    <scope>NUCLEOTIDE SEQUENCE [LARGE SCALE GENOMIC DNA]</scope>
    <source>
        <strain evidence="18">SRZ2</strain>
    </source>
</reference>
<dbReference type="FunFam" id="3.30.930.10:FF:000021">
    <property type="entry name" value="Probable histidine--tRNA ligase, mitochondrial"/>
    <property type="match status" value="1"/>
</dbReference>
<keyword evidence="8" id="KW-0648">Protein biosynthesis</keyword>
<dbReference type="InterPro" id="IPR036621">
    <property type="entry name" value="Anticodon-bd_dom_sf"/>
</dbReference>
<dbReference type="GO" id="GO:0006427">
    <property type="term" value="P:histidyl-tRNA aminoacylation"/>
    <property type="evidence" value="ECO:0007669"/>
    <property type="project" value="TreeGrafter"/>
</dbReference>
<evidence type="ECO:0000313" key="17">
    <source>
        <dbReference type="EMBL" id="CBQ71304.1"/>
    </source>
</evidence>
<dbReference type="InterPro" id="IPR004154">
    <property type="entry name" value="Anticodon-bd"/>
</dbReference>
<comment type="subcellular location">
    <subcellularLocation>
        <location evidence="1">Cytoplasm</location>
    </subcellularLocation>
</comment>
<evidence type="ECO:0000259" key="15">
    <source>
        <dbReference type="PROSITE" id="PS50862"/>
    </source>
</evidence>
<dbReference type="AlphaFoldDB" id="E6ZVZ7"/>
<dbReference type="GO" id="GO:0003723">
    <property type="term" value="F:RNA binding"/>
    <property type="evidence" value="ECO:0007669"/>
    <property type="project" value="TreeGrafter"/>
</dbReference>
<feature type="domain" description="WHEP-TRS" evidence="16">
    <location>
        <begin position="68"/>
        <end position="124"/>
    </location>
</feature>
<dbReference type="CDD" id="cd00773">
    <property type="entry name" value="HisRS-like_core"/>
    <property type="match status" value="1"/>
</dbReference>
<evidence type="ECO:0000256" key="11">
    <source>
        <dbReference type="ARBA" id="ARBA00047639"/>
    </source>
</evidence>
<comment type="similarity">
    <text evidence="2">Belongs to the class-II aminoacyl-tRNA synthetase family.</text>
</comment>
<dbReference type="Proteomes" id="UP000008867">
    <property type="component" value="Chromosome 21"/>
</dbReference>
<dbReference type="EMBL" id="FQ311443">
    <property type="protein sequence ID" value="CBQ71304.1"/>
    <property type="molecule type" value="Genomic_DNA"/>
</dbReference>
<evidence type="ECO:0000256" key="5">
    <source>
        <dbReference type="ARBA" id="ARBA00022598"/>
    </source>
</evidence>
<dbReference type="InterPro" id="IPR006195">
    <property type="entry name" value="aa-tRNA-synth_II"/>
</dbReference>